<reference evidence="3 5" key="2">
    <citation type="submission" date="2017-06" db="EMBL/GenBank/DDBJ databases">
        <authorList>
            <consortium name="Pathogen Informatics"/>
        </authorList>
    </citation>
    <scope>NUCLEOTIDE SEQUENCE [LARGE SCALE GENOMIC DNA]</scope>
    <source>
        <strain evidence="3 5">NCTC12947</strain>
    </source>
</reference>
<keyword evidence="1" id="KW-0472">Membrane</keyword>
<dbReference type="KEGG" id="chg:AXF12_06860"/>
<evidence type="ECO:0000313" key="3">
    <source>
        <dbReference type="EMBL" id="SNV03845.1"/>
    </source>
</evidence>
<keyword evidence="1" id="KW-0812">Transmembrane</keyword>
<protein>
    <recommendedName>
        <fullName evidence="6">PH domain-containing protein</fullName>
    </recommendedName>
</protein>
<dbReference type="EMBL" id="CP014227">
    <property type="protein sequence ID" value="AMD85254.1"/>
    <property type="molecule type" value="Genomic_DNA"/>
</dbReference>
<name>A0AAX2GXA3_9FLAO</name>
<feature type="transmembrane region" description="Helical" evidence="1">
    <location>
        <begin position="21"/>
        <end position="42"/>
    </location>
</feature>
<dbReference type="Proteomes" id="UP000215539">
    <property type="component" value="Chromosome 1"/>
</dbReference>
<keyword evidence="1" id="KW-1133">Transmembrane helix</keyword>
<dbReference type="EMBL" id="LT906449">
    <property type="protein sequence ID" value="SNV03845.1"/>
    <property type="molecule type" value="Genomic_DNA"/>
</dbReference>
<accession>A0AAX2GXA3</accession>
<gene>
    <name evidence="2" type="ORF">AXF12_06860</name>
    <name evidence="3" type="ORF">SAMEA44541418_00333</name>
</gene>
<dbReference type="Proteomes" id="UP000065822">
    <property type="component" value="Chromosome"/>
</dbReference>
<sequence>MRDITFGKGQKKKPVLYLQRKLAVAFGVLVLLALIVPYQLFIAPPKDRELWLFSFLKKMVDSFGDMPFPMITIVLVMPIILGGLWLLSLYRQYDTTPFIIEGKVLRLNNIRGKRYPIEGIDKVVFNIFYVRRSFGSYRGEMWVEKKVRGHGHFAVGFYTPGTLFKNSKKELEVYVKQLQRELRLIGIKSVLYFEV</sequence>
<evidence type="ECO:0008006" key="6">
    <source>
        <dbReference type="Google" id="ProtNLM"/>
    </source>
</evidence>
<proteinExistence type="predicted"/>
<organism evidence="3 5">
    <name type="scientific">Capnocytophaga haemolytica</name>
    <dbReference type="NCBI Taxonomy" id="45243"/>
    <lineage>
        <taxon>Bacteria</taxon>
        <taxon>Pseudomonadati</taxon>
        <taxon>Bacteroidota</taxon>
        <taxon>Flavobacteriia</taxon>
        <taxon>Flavobacteriales</taxon>
        <taxon>Flavobacteriaceae</taxon>
        <taxon>Capnocytophaga</taxon>
    </lineage>
</organism>
<evidence type="ECO:0000313" key="4">
    <source>
        <dbReference type="Proteomes" id="UP000065822"/>
    </source>
</evidence>
<evidence type="ECO:0000256" key="1">
    <source>
        <dbReference type="SAM" id="Phobius"/>
    </source>
</evidence>
<keyword evidence="4" id="KW-1185">Reference proteome</keyword>
<dbReference type="RefSeq" id="WP_066429508.1">
    <property type="nucleotide sequence ID" value="NZ_CP014227.1"/>
</dbReference>
<dbReference type="AlphaFoldDB" id="A0AAX2GXA3"/>
<evidence type="ECO:0000313" key="5">
    <source>
        <dbReference type="Proteomes" id="UP000215539"/>
    </source>
</evidence>
<reference evidence="2 4" key="1">
    <citation type="submission" date="2016-02" db="EMBL/GenBank/DDBJ databases">
        <authorList>
            <person name="Holder M.E."/>
            <person name="Ajami N.J."/>
            <person name="Petrosino J.F."/>
        </authorList>
    </citation>
    <scope>NUCLEOTIDE SEQUENCE [LARGE SCALE GENOMIC DNA]</scope>
    <source>
        <strain evidence="2 4">CCUG 32990</strain>
    </source>
</reference>
<feature type="transmembrane region" description="Helical" evidence="1">
    <location>
        <begin position="66"/>
        <end position="87"/>
    </location>
</feature>
<evidence type="ECO:0000313" key="2">
    <source>
        <dbReference type="EMBL" id="AMD85254.1"/>
    </source>
</evidence>